<dbReference type="AlphaFoldDB" id="A0A345Y2M8"/>
<dbReference type="Proteomes" id="UP000254537">
    <property type="component" value="Chromosome"/>
</dbReference>
<organism evidence="1 2">
    <name type="scientific">Crenobacter cavernae</name>
    <dbReference type="NCBI Taxonomy" id="2290923"/>
    <lineage>
        <taxon>Bacteria</taxon>
        <taxon>Pseudomonadati</taxon>
        <taxon>Pseudomonadota</taxon>
        <taxon>Betaproteobacteria</taxon>
        <taxon>Neisseriales</taxon>
        <taxon>Neisseriaceae</taxon>
        <taxon>Crenobacter</taxon>
    </lineage>
</organism>
<dbReference type="RefSeq" id="WP_115432062.1">
    <property type="nucleotide sequence ID" value="NZ_CP031337.1"/>
</dbReference>
<proteinExistence type="predicted"/>
<accession>A0A345Y2M8</accession>
<name>A0A345Y2M8_9NEIS</name>
<dbReference type="OrthoDB" id="9789215at2"/>
<protein>
    <submittedName>
        <fullName evidence="1">Uncharacterized protein</fullName>
    </submittedName>
</protein>
<evidence type="ECO:0000313" key="1">
    <source>
        <dbReference type="EMBL" id="AXK38180.1"/>
    </source>
</evidence>
<evidence type="ECO:0000313" key="2">
    <source>
        <dbReference type="Proteomes" id="UP000254537"/>
    </source>
</evidence>
<gene>
    <name evidence="1" type="ORF">DWG20_01330</name>
</gene>
<dbReference type="EMBL" id="CP031337">
    <property type="protein sequence ID" value="AXK38180.1"/>
    <property type="molecule type" value="Genomic_DNA"/>
</dbReference>
<reference evidence="1 2" key="1">
    <citation type="submission" date="2018-07" db="EMBL/GenBank/DDBJ databases">
        <title>Crenobacter cavernae sp. nov., isolated from a karst cave.</title>
        <authorList>
            <person name="Zhu H."/>
        </authorList>
    </citation>
    <scope>NUCLEOTIDE SEQUENCE [LARGE SCALE GENOMIC DNA]</scope>
    <source>
        <strain evidence="1 2">K1W11S-77</strain>
    </source>
</reference>
<dbReference type="KEGG" id="ccah:DWG20_01330"/>
<sequence>MIESLLVPGSGPAAFAPSERSPLKVGFMRLTDCAPLVRRVNRFDVYADVADALGIPLPASPWRLAGGPP</sequence>